<evidence type="ECO:0000313" key="3">
    <source>
        <dbReference type="EMBL" id="KAK8840107.1"/>
    </source>
</evidence>
<dbReference type="InterPro" id="IPR002048">
    <property type="entry name" value="EF_hand_dom"/>
</dbReference>
<dbReference type="Pfam" id="PF13202">
    <property type="entry name" value="EF-hand_5"/>
    <property type="match status" value="1"/>
</dbReference>
<dbReference type="PROSITE" id="PS50222">
    <property type="entry name" value="EF_HAND_2"/>
    <property type="match status" value="2"/>
</dbReference>
<protein>
    <submittedName>
        <fullName evidence="3">Myosin type II regulatory light chain</fullName>
    </submittedName>
</protein>
<evidence type="ECO:0000259" key="2">
    <source>
        <dbReference type="PROSITE" id="PS50222"/>
    </source>
</evidence>
<accession>A0ABR2H3E9</accession>
<dbReference type="InterPro" id="IPR011992">
    <property type="entry name" value="EF-hand-dom_pair"/>
</dbReference>
<organism evidence="3 4">
    <name type="scientific">Tritrichomonas musculus</name>
    <dbReference type="NCBI Taxonomy" id="1915356"/>
    <lineage>
        <taxon>Eukaryota</taxon>
        <taxon>Metamonada</taxon>
        <taxon>Parabasalia</taxon>
        <taxon>Tritrichomonadida</taxon>
        <taxon>Tritrichomonadidae</taxon>
        <taxon>Tritrichomonas</taxon>
    </lineage>
</organism>
<dbReference type="SUPFAM" id="SSF47473">
    <property type="entry name" value="EF-hand"/>
    <property type="match status" value="1"/>
</dbReference>
<sequence>MSEEWLDVAPLSDAEIADARQQFTLIDSNRNGILEESELDSYFRQSKQELRCFSKLIIQLFGKDGGVNVDQFLKFYKALSADRDSNDFIGRYIFDYIDSDHSGKIDASEFQQVVDLIKFPDGYKQDTIDRVDQMDYEDFSKRFYTLLRMAWRGTLRRIY</sequence>
<gene>
    <name evidence="3" type="ORF">M9Y10_031044</name>
</gene>
<reference evidence="3 4" key="1">
    <citation type="submission" date="2024-04" db="EMBL/GenBank/DDBJ databases">
        <title>Tritrichomonas musculus Genome.</title>
        <authorList>
            <person name="Alves-Ferreira E."/>
            <person name="Grigg M."/>
            <person name="Lorenzi H."/>
            <person name="Galac M."/>
        </authorList>
    </citation>
    <scope>NUCLEOTIDE SEQUENCE [LARGE SCALE GENOMIC DNA]</scope>
    <source>
        <strain evidence="3 4">EAF2021</strain>
    </source>
</reference>
<dbReference type="PROSITE" id="PS00018">
    <property type="entry name" value="EF_HAND_1"/>
    <property type="match status" value="2"/>
</dbReference>
<dbReference type="InterPro" id="IPR018247">
    <property type="entry name" value="EF_Hand_1_Ca_BS"/>
</dbReference>
<proteinExistence type="predicted"/>
<dbReference type="EMBL" id="JAPFFF010000048">
    <property type="protein sequence ID" value="KAK8840107.1"/>
    <property type="molecule type" value="Genomic_DNA"/>
</dbReference>
<evidence type="ECO:0000313" key="4">
    <source>
        <dbReference type="Proteomes" id="UP001470230"/>
    </source>
</evidence>
<feature type="domain" description="EF-hand" evidence="2">
    <location>
        <begin position="14"/>
        <end position="49"/>
    </location>
</feature>
<name>A0ABR2H3E9_9EUKA</name>
<evidence type="ECO:0000256" key="1">
    <source>
        <dbReference type="ARBA" id="ARBA00022837"/>
    </source>
</evidence>
<feature type="domain" description="EF-hand" evidence="2">
    <location>
        <begin position="85"/>
        <end position="120"/>
    </location>
</feature>
<keyword evidence="1" id="KW-0106">Calcium</keyword>
<comment type="caution">
    <text evidence="3">The sequence shown here is derived from an EMBL/GenBank/DDBJ whole genome shotgun (WGS) entry which is preliminary data.</text>
</comment>
<dbReference type="Gene3D" id="1.10.238.10">
    <property type="entry name" value="EF-hand"/>
    <property type="match status" value="1"/>
</dbReference>
<dbReference type="Proteomes" id="UP001470230">
    <property type="component" value="Unassembled WGS sequence"/>
</dbReference>
<keyword evidence="4" id="KW-1185">Reference proteome</keyword>